<evidence type="ECO:0000256" key="4">
    <source>
        <dbReference type="ARBA" id="ARBA00023204"/>
    </source>
</evidence>
<proteinExistence type="inferred from homology"/>
<dbReference type="PANTHER" id="PTHR32170">
    <property type="entry name" value="PROTEASOME ACTIVATOR COMPLEX SUBUNIT 4"/>
    <property type="match status" value="1"/>
</dbReference>
<dbReference type="GO" id="GO:0005634">
    <property type="term" value="C:nucleus"/>
    <property type="evidence" value="ECO:0007669"/>
    <property type="project" value="TreeGrafter"/>
</dbReference>
<comment type="caution">
    <text evidence="7">The sequence shown here is derived from an EMBL/GenBank/DDBJ whole genome shotgun (WGS) entry which is preliminary data.</text>
</comment>
<dbReference type="InterPro" id="IPR021843">
    <property type="entry name" value="PSME4_C"/>
</dbReference>
<keyword evidence="8" id="KW-1185">Reference proteome</keyword>
<dbReference type="EMBL" id="BDSA01000001">
    <property type="protein sequence ID" value="GBE58893.1"/>
    <property type="molecule type" value="Genomic_DNA"/>
</dbReference>
<dbReference type="GO" id="GO:0006281">
    <property type="term" value="P:DNA repair"/>
    <property type="evidence" value="ECO:0007669"/>
    <property type="project" value="UniProtKB-KW"/>
</dbReference>
<evidence type="ECO:0000256" key="2">
    <source>
        <dbReference type="ARBA" id="ARBA00022737"/>
    </source>
</evidence>
<dbReference type="Pfam" id="PF16507">
    <property type="entry name" value="HEAT_PSME4_mid"/>
    <property type="match status" value="1"/>
</dbReference>
<protein>
    <submittedName>
        <fullName evidence="7">Very large low complexity protein</fullName>
    </submittedName>
</protein>
<dbReference type="InterPro" id="IPR035309">
    <property type="entry name" value="PSME4"/>
</dbReference>
<name>A0A2H6K7C0_9APIC</name>
<dbReference type="GO" id="GO:0010499">
    <property type="term" value="P:proteasomal ubiquitin-independent protein catabolic process"/>
    <property type="evidence" value="ECO:0007669"/>
    <property type="project" value="TreeGrafter"/>
</dbReference>
<reference evidence="7 8" key="1">
    <citation type="journal article" date="2017" name="BMC Genomics">
        <title>Whole-genome assembly of Babesia ovata and comparative genomics between closely related pathogens.</title>
        <authorList>
            <person name="Yamagishi J."/>
            <person name="Asada M."/>
            <person name="Hakimi H."/>
            <person name="Tanaka T.Q."/>
            <person name="Sugimoto C."/>
            <person name="Kawazu S."/>
        </authorList>
    </citation>
    <scope>NUCLEOTIDE SEQUENCE [LARGE SCALE GENOMIC DNA]</scope>
    <source>
        <strain evidence="7 8">Miyake</strain>
    </source>
</reference>
<dbReference type="InterPro" id="IPR016024">
    <property type="entry name" value="ARM-type_fold"/>
</dbReference>
<dbReference type="GO" id="GO:0005829">
    <property type="term" value="C:cytosol"/>
    <property type="evidence" value="ECO:0007669"/>
    <property type="project" value="TreeGrafter"/>
</dbReference>
<feature type="domain" description="Proteasome activator complex subunit 4 C-terminal" evidence="5">
    <location>
        <begin position="1818"/>
        <end position="1903"/>
    </location>
</feature>
<dbReference type="InterPro" id="IPR032430">
    <property type="entry name" value="Blm10_mid"/>
</dbReference>
<feature type="domain" description="Proteasome activator Blm10 middle HEAT repeats region" evidence="6">
    <location>
        <begin position="387"/>
        <end position="925"/>
    </location>
</feature>
<dbReference type="Pfam" id="PF11919">
    <property type="entry name" value="PSME4_C"/>
    <property type="match status" value="1"/>
</dbReference>
<gene>
    <name evidence="7" type="ORF">BOVATA_003860</name>
</gene>
<evidence type="ECO:0000256" key="1">
    <source>
        <dbReference type="ARBA" id="ARBA00005739"/>
    </source>
</evidence>
<keyword evidence="3" id="KW-0227">DNA damage</keyword>
<evidence type="ECO:0000259" key="5">
    <source>
        <dbReference type="Pfam" id="PF11919"/>
    </source>
</evidence>
<accession>A0A2H6K7C0</accession>
<organism evidence="7 8">
    <name type="scientific">Babesia ovata</name>
    <dbReference type="NCBI Taxonomy" id="189622"/>
    <lineage>
        <taxon>Eukaryota</taxon>
        <taxon>Sar</taxon>
        <taxon>Alveolata</taxon>
        <taxon>Apicomplexa</taxon>
        <taxon>Aconoidasida</taxon>
        <taxon>Piroplasmida</taxon>
        <taxon>Babesiidae</taxon>
        <taxon>Babesia</taxon>
    </lineage>
</organism>
<evidence type="ECO:0000313" key="7">
    <source>
        <dbReference type="EMBL" id="GBE58893.1"/>
    </source>
</evidence>
<dbReference type="SUPFAM" id="SSF48371">
    <property type="entry name" value="ARM repeat"/>
    <property type="match status" value="2"/>
</dbReference>
<dbReference type="VEuPathDB" id="PiroplasmaDB:BOVATA_003860"/>
<dbReference type="GeneID" id="39872663"/>
<dbReference type="RefSeq" id="XP_028865136.1">
    <property type="nucleotide sequence ID" value="XM_029009303.1"/>
</dbReference>
<evidence type="ECO:0000313" key="8">
    <source>
        <dbReference type="Proteomes" id="UP000236319"/>
    </source>
</evidence>
<dbReference type="Proteomes" id="UP000236319">
    <property type="component" value="Unassembled WGS sequence"/>
</dbReference>
<keyword evidence="4" id="KW-0234">DNA repair</keyword>
<evidence type="ECO:0000256" key="3">
    <source>
        <dbReference type="ARBA" id="ARBA00022763"/>
    </source>
</evidence>
<sequence length="1904" mass="215164">MLGAHRHVFHRVTAEIDHALPAYVQALRDEEYDDLHGNVCSSWESADWSDVTYRFERFAYYCCDHGYLADASNIDTLAMWARRMWILAAHDIDGVDASLWQDVGSQEVLDELSHIMKSQKRLTMKFRIRLLRCVSYVLHSILHVLPSIWEVDSYECRAEMEARFNFITIDVLLKLFEHYIAEKPIYTTSNVRKVWIAAVVRIAGCMRRLWVHRDDVGIELVYKVIGNVDELELRTKEIFFKFRLILLMCPSATLYRFLMDGTLFKWWNLVPEGTVNSWNSVMLLFIMRAIKFAWATGKPYLTDDITTNLPYIFHVFNSNLGIPNSFNTNRTRESIPGEYTVLLLHPLYTCKILGQLLAYLVCSISEQGEPVVPFATDFMDYLSSSVSVMYPYTHPSNGGRWSANLANFVKHFVLTYTVRVGRERGSPKVVASTVGTVNGDARFRLTRANDVAIVDLFFSMARQGIYCKNVTLAPYYEDAIKRLCTLVPDRTLSELVDHLIMSTETLTEPHRILSCLRIFGQLTPTILTYTPLALLPILDACVKGIDAADLFKTGQALTLVNIIFSHMPCRDLSDIEISKQDKVDLIRAVYMRAPAETSGDVDMTLQVAPVQCTAVDLNNSVFDVASPLVAPIGEDNVFSREFVVLRTTKNMGEAVAALDNVLNQRKCISQNLPGWCQDWFEAVLRLSENSSRPDADRESMMDAVEMGTFVLLRSALANILSQTDTNTFACICETFVRWVCDNSFRENALKYMVTIATALSHSNSKMAMEMVFDKLFDKFSREVGSSYASLSEDQLAWYIGCFSGLVRRANVELLSRLPKLRCILKAGLSHTSKKVFKGASKLLQRCVESLTGVYFTDVKCANNFKDDLSRGLLLWDIPWFARDADFSNGKCDITGTLGVQWHIATAQEMECAVELCWCFVDLMVRLTEGTVDMAGPAKPSGAVPLEMEIDPSCTLYVKMNRACMLAKRLLRSLNQFSVDDRPVRTKGLLTVTPVERPEILEVQKFVERFILAVLSKFGGIESTNDLVVANIYTKLLKTAGEYMCRCVQQHDGDSFENLSVVASMKNECHIGTTVTAARAMFSWTSSYHGLHREGHWQDAPRVAWLLMVHERFHSRLNIRKLDHDCVGPRKELLNMILQCATSQFKDLAFHGRNMIKPLISLHRRVRSHVAHYVLDQGMAVYPTSADGSDRAINALSNISDSLIHSLLKHFGSSESAFDKFCRFICSAVMTVPNKDSLMVKFDNRFVDVLKNREVMTPSEITAGTMNFILDSLLDTSSKQAPAASHWRFQLYATSLLVCFNNLIPNESRGRYISWLMEAVDRTVKQPCVVTVALHGIYRLLGDTPTSGNLPPELFDHKFAETLMRAICVANHEDLTDDNTATLVRLNKIVTSVIKLNRTWPRSRMALNSGSFSLQNFYLMYWYFSAMLDAGKADTIVQCKEFLTGLASSSPIMRDDHCAFAEITTALMKASLRTERSVREKIWEVLHPVIKIDLETIAQDRIVDFMDGLRLALEDYDLYGDACIPIINVGINFRAPLKMDALQSCDLASDNTTSPRIVKQLKLYRALLQQLTTKHRGIFEILCDAILNEDIICNSSLQIVDEVGYLCSFMAGLCRMYGELHEFKQLVHSSISQLVAKVDANGSGEGTDDMPIKGLLSVINMLYSSSVPLQDLGHPYTPQFLSFCLNHRNHSNTVVGDIATRAVSEIALSSYHHEKDLSAVDAVVSVLDNVCKAQSYNTKEYTINVAKTLQRNMCMYLRRTNVVNVLLEMYISALQHRQARDAARDALTYIVLSSGDHLYIELTERFYSLIKENHDETASAGVFGLAALIGTAPYHVPKWMPYTLTRLASCGASRFPDIVRRVVQTTLQDFFKSHMDAWNQVHVHKFTPEQLDVLEMYKGCPAYFN</sequence>
<dbReference type="GO" id="GO:0070628">
    <property type="term" value="F:proteasome binding"/>
    <property type="evidence" value="ECO:0007669"/>
    <property type="project" value="InterPro"/>
</dbReference>
<keyword evidence="2" id="KW-0677">Repeat</keyword>
<evidence type="ECO:0000259" key="6">
    <source>
        <dbReference type="Pfam" id="PF16507"/>
    </source>
</evidence>
<dbReference type="GO" id="GO:0016504">
    <property type="term" value="F:peptidase activator activity"/>
    <property type="evidence" value="ECO:0007669"/>
    <property type="project" value="InterPro"/>
</dbReference>
<dbReference type="PANTHER" id="PTHR32170:SF3">
    <property type="entry name" value="PROTEASOME ACTIVATOR COMPLEX SUBUNIT 4"/>
    <property type="match status" value="1"/>
</dbReference>
<dbReference type="OrthoDB" id="17907at2759"/>
<comment type="similarity">
    <text evidence="1">Belongs to the BLM10 family.</text>
</comment>